<evidence type="ECO:0000256" key="3">
    <source>
        <dbReference type="ARBA" id="ARBA00022723"/>
    </source>
</evidence>
<evidence type="ECO:0000256" key="4">
    <source>
        <dbReference type="ARBA" id="ARBA00022982"/>
    </source>
</evidence>
<comment type="caution">
    <text evidence="7">The sequence shown here is derived from an EMBL/GenBank/DDBJ whole genome shotgun (WGS) entry which is preliminary data.</text>
</comment>
<dbReference type="FunFam" id="2.20.28.10:FF:000001">
    <property type="entry name" value="Rubredoxin"/>
    <property type="match status" value="1"/>
</dbReference>
<dbReference type="Gene3D" id="2.20.28.10">
    <property type="match status" value="2"/>
</dbReference>
<dbReference type="GO" id="GO:0005506">
    <property type="term" value="F:iron ion binding"/>
    <property type="evidence" value="ECO:0007669"/>
    <property type="project" value="InterPro"/>
</dbReference>
<dbReference type="GO" id="GO:0043448">
    <property type="term" value="P:alkane catabolic process"/>
    <property type="evidence" value="ECO:0007669"/>
    <property type="project" value="TreeGrafter"/>
</dbReference>
<gene>
    <name evidence="7" type="ORF">H0486_16505</name>
</gene>
<dbReference type="RefSeq" id="WP_323163558.1">
    <property type="nucleotide sequence ID" value="NZ_JACEGA010000001.1"/>
</dbReference>
<dbReference type="InterPro" id="IPR024934">
    <property type="entry name" value="Rubredoxin-like_dom"/>
</dbReference>
<sequence length="223" mass="24776">MAKYICSVCGFVYDEAKGIPDAGIAAGTRWKDLPEDWVCPLCGATKSEFEKQGESDMTPKKEPISVIESPVDMKEMSPLEVSALCTNLARGCEKQYKPEEATLFNELAGYFKSVSAPTEDPHFSKLLDLIEKDLKQSFPNANAVATDAKDRGALRALVWSEKVTRILKSIISRYQKEGDAMLENTGVYVCTICGFVYIGDKLPEVCPVCKVPNWKFEKIEGRQ</sequence>
<dbReference type="InterPro" id="IPR024935">
    <property type="entry name" value="Rubredoxin_dom"/>
</dbReference>
<organism evidence="7 8">
    <name type="scientific">Variimorphobacter saccharofermentans</name>
    <dbReference type="NCBI Taxonomy" id="2755051"/>
    <lineage>
        <taxon>Bacteria</taxon>
        <taxon>Bacillati</taxon>
        <taxon>Bacillota</taxon>
        <taxon>Clostridia</taxon>
        <taxon>Lachnospirales</taxon>
        <taxon>Lachnospiraceae</taxon>
        <taxon>Variimorphobacter</taxon>
    </lineage>
</organism>
<dbReference type="PROSITE" id="PS00202">
    <property type="entry name" value="RUBREDOXIN"/>
    <property type="match status" value="1"/>
</dbReference>
<keyword evidence="8" id="KW-1185">Reference proteome</keyword>
<accession>A0A839K750</accession>
<proteinExistence type="predicted"/>
<dbReference type="PANTHER" id="PTHR47627">
    <property type="entry name" value="RUBREDOXIN"/>
    <property type="match status" value="1"/>
</dbReference>
<evidence type="ECO:0000256" key="5">
    <source>
        <dbReference type="ARBA" id="ARBA00023004"/>
    </source>
</evidence>
<keyword evidence="4" id="KW-0249">Electron transport</keyword>
<keyword evidence="3" id="KW-0479">Metal-binding</keyword>
<keyword evidence="5" id="KW-0408">Iron</keyword>
<dbReference type="InterPro" id="IPR018527">
    <property type="entry name" value="Rubredoxin_Fe_BS"/>
</dbReference>
<dbReference type="PANTHER" id="PTHR47627:SF1">
    <property type="entry name" value="RUBREDOXIN-1-RELATED"/>
    <property type="match status" value="1"/>
</dbReference>
<protein>
    <submittedName>
        <fullName evidence="7">Rubredoxin</fullName>
    </submittedName>
</protein>
<dbReference type="Pfam" id="PF21349">
    <property type="entry name" value="RUBY_RBDX"/>
    <property type="match status" value="1"/>
</dbReference>
<evidence type="ECO:0000313" key="8">
    <source>
        <dbReference type="Proteomes" id="UP000574276"/>
    </source>
</evidence>
<name>A0A839K750_9FIRM</name>
<dbReference type="Pfam" id="PF00301">
    <property type="entry name" value="Rubredoxin"/>
    <property type="match status" value="1"/>
</dbReference>
<dbReference type="Proteomes" id="UP000574276">
    <property type="component" value="Unassembled WGS sequence"/>
</dbReference>
<dbReference type="CDD" id="cd00730">
    <property type="entry name" value="rubredoxin"/>
    <property type="match status" value="1"/>
</dbReference>
<reference evidence="7 8" key="1">
    <citation type="submission" date="2020-07" db="EMBL/GenBank/DDBJ databases">
        <title>Characterization and genome sequencing of isolate MD1, a novel member within the family Lachnospiraceae.</title>
        <authorList>
            <person name="Rettenmaier R."/>
            <person name="Di Bello L."/>
            <person name="Zinser C."/>
            <person name="Scheitz K."/>
            <person name="Liebl W."/>
            <person name="Zverlov V."/>
        </authorList>
    </citation>
    <scope>NUCLEOTIDE SEQUENCE [LARGE SCALE GENOMIC DNA]</scope>
    <source>
        <strain evidence="7 8">MD1</strain>
    </source>
</reference>
<dbReference type="SUPFAM" id="SSF57802">
    <property type="entry name" value="Rubredoxin-like"/>
    <property type="match status" value="2"/>
</dbReference>
<feature type="domain" description="Rubredoxin-like" evidence="6">
    <location>
        <begin position="185"/>
        <end position="219"/>
    </location>
</feature>
<dbReference type="PROSITE" id="PS50903">
    <property type="entry name" value="RUBREDOXIN_LIKE"/>
    <property type="match status" value="2"/>
</dbReference>
<comment type="cofactor">
    <cofactor evidence="1">
        <name>Fe(3+)</name>
        <dbReference type="ChEBI" id="CHEBI:29034"/>
    </cofactor>
</comment>
<dbReference type="PRINTS" id="PR00163">
    <property type="entry name" value="RUBREDOXIN"/>
</dbReference>
<evidence type="ECO:0000259" key="6">
    <source>
        <dbReference type="PROSITE" id="PS50903"/>
    </source>
</evidence>
<dbReference type="AlphaFoldDB" id="A0A839K750"/>
<evidence type="ECO:0000256" key="1">
    <source>
        <dbReference type="ARBA" id="ARBA00001965"/>
    </source>
</evidence>
<evidence type="ECO:0000313" key="7">
    <source>
        <dbReference type="EMBL" id="MBB2184481.1"/>
    </source>
</evidence>
<dbReference type="EMBL" id="JACEGA010000001">
    <property type="protein sequence ID" value="MBB2184481.1"/>
    <property type="molecule type" value="Genomic_DNA"/>
</dbReference>
<dbReference type="GO" id="GO:0009055">
    <property type="term" value="F:electron transfer activity"/>
    <property type="evidence" value="ECO:0007669"/>
    <property type="project" value="TreeGrafter"/>
</dbReference>
<feature type="domain" description="Rubredoxin-like" evidence="6">
    <location>
        <begin position="1"/>
        <end position="52"/>
    </location>
</feature>
<dbReference type="InterPro" id="IPR050526">
    <property type="entry name" value="Rubredoxin_ET"/>
</dbReference>
<keyword evidence="2" id="KW-0813">Transport</keyword>
<evidence type="ECO:0000256" key="2">
    <source>
        <dbReference type="ARBA" id="ARBA00022448"/>
    </source>
</evidence>
<dbReference type="InterPro" id="IPR048574">
    <property type="entry name" value="RUBY_RBDX"/>
</dbReference>